<evidence type="ECO:0000259" key="1">
    <source>
        <dbReference type="Pfam" id="PF03358"/>
    </source>
</evidence>
<organism evidence="2 3">
    <name type="scientific">Sphingomonas hengshuiensis</name>
    <dbReference type="NCBI Taxonomy" id="1609977"/>
    <lineage>
        <taxon>Bacteria</taxon>
        <taxon>Pseudomonadati</taxon>
        <taxon>Pseudomonadota</taxon>
        <taxon>Alphaproteobacteria</taxon>
        <taxon>Sphingomonadales</taxon>
        <taxon>Sphingomonadaceae</taxon>
        <taxon>Sphingomonas</taxon>
    </lineage>
</organism>
<dbReference type="OrthoDB" id="9812295at2"/>
<evidence type="ECO:0000313" key="3">
    <source>
        <dbReference type="Proteomes" id="UP000032300"/>
    </source>
</evidence>
<protein>
    <submittedName>
        <fullName evidence="2">FMN reductase</fullName>
    </submittedName>
</protein>
<dbReference type="PANTHER" id="PTHR30543:SF21">
    <property type="entry name" value="NAD(P)H-DEPENDENT FMN REDUCTASE LOT6"/>
    <property type="match status" value="1"/>
</dbReference>
<accession>A0A7U4J6M6</accession>
<gene>
    <name evidence="2" type="ORF">TS85_04560</name>
</gene>
<dbReference type="Gene3D" id="3.40.50.360">
    <property type="match status" value="1"/>
</dbReference>
<feature type="domain" description="NADPH-dependent FMN reductase-like" evidence="1">
    <location>
        <begin position="5"/>
        <end position="147"/>
    </location>
</feature>
<sequence length="193" mass="20571">MGEAIKIVGIGGTARLNSSSERVVRCALAAAAAEGAEIELFDGPFLASLPLYIPDRVERTENERRFVEAVRGCDGVIVGSPGYHGSLSGPIKNVLDLLEDLARDERPYLEGRAFGSIVTAYGWQACGTTLVAMRSIAHALRAWPTPFGAAVNASAPLFDEKGDCLDPKTAEQLAIVGRQVTEFAQWRRAGLAA</sequence>
<dbReference type="AlphaFoldDB" id="A0A7U4J6M6"/>
<dbReference type="GO" id="GO:0016491">
    <property type="term" value="F:oxidoreductase activity"/>
    <property type="evidence" value="ECO:0007669"/>
    <property type="project" value="InterPro"/>
</dbReference>
<dbReference type="RefSeq" id="WP_044330687.1">
    <property type="nucleotide sequence ID" value="NZ_CP010836.1"/>
</dbReference>
<evidence type="ECO:0000313" key="2">
    <source>
        <dbReference type="EMBL" id="AJP71231.1"/>
    </source>
</evidence>
<dbReference type="Proteomes" id="UP000032300">
    <property type="component" value="Chromosome"/>
</dbReference>
<dbReference type="InterPro" id="IPR029039">
    <property type="entry name" value="Flavoprotein-like_sf"/>
</dbReference>
<dbReference type="KEGG" id="sphi:TS85_04560"/>
<name>A0A7U4J6M6_9SPHN</name>
<reference evidence="2 3" key="2">
    <citation type="submission" date="2015-02" db="EMBL/GenBank/DDBJ databases">
        <title>The complete genome of Sphingomonas hengshuiensis sp. WHSC-8 isolated from soil of Hengshui Lake.</title>
        <authorList>
            <person name="Wei S."/>
            <person name="Guo J."/>
            <person name="Su C."/>
            <person name="Wu R."/>
            <person name="Zhang Z."/>
            <person name="Liang K."/>
            <person name="Li H."/>
            <person name="Wang T."/>
            <person name="Liu H."/>
            <person name="Zhang C."/>
            <person name="Li Z."/>
            <person name="Wang Q."/>
            <person name="Meng J."/>
        </authorList>
    </citation>
    <scope>NUCLEOTIDE SEQUENCE [LARGE SCALE GENOMIC DNA]</scope>
    <source>
        <strain evidence="2 3">WHSC-8</strain>
    </source>
</reference>
<keyword evidence="3" id="KW-1185">Reference proteome</keyword>
<dbReference type="GO" id="GO:0005829">
    <property type="term" value="C:cytosol"/>
    <property type="evidence" value="ECO:0007669"/>
    <property type="project" value="TreeGrafter"/>
</dbReference>
<dbReference type="EMBL" id="CP010836">
    <property type="protein sequence ID" value="AJP71231.1"/>
    <property type="molecule type" value="Genomic_DNA"/>
</dbReference>
<proteinExistence type="predicted"/>
<dbReference type="SUPFAM" id="SSF52218">
    <property type="entry name" value="Flavoproteins"/>
    <property type="match status" value="1"/>
</dbReference>
<dbReference type="GO" id="GO:0010181">
    <property type="term" value="F:FMN binding"/>
    <property type="evidence" value="ECO:0007669"/>
    <property type="project" value="TreeGrafter"/>
</dbReference>
<dbReference type="PANTHER" id="PTHR30543">
    <property type="entry name" value="CHROMATE REDUCTASE"/>
    <property type="match status" value="1"/>
</dbReference>
<dbReference type="InterPro" id="IPR050712">
    <property type="entry name" value="NAD(P)H-dep_reductase"/>
</dbReference>
<dbReference type="Pfam" id="PF03358">
    <property type="entry name" value="FMN_red"/>
    <property type="match status" value="1"/>
</dbReference>
<dbReference type="InterPro" id="IPR005025">
    <property type="entry name" value="FMN_Rdtase-like_dom"/>
</dbReference>
<reference evidence="2 3" key="1">
    <citation type="journal article" date="2015" name="Int. J. Syst. Evol. Microbiol.">
        <title>Sphingomonas hengshuiensis sp. nov., isolated from lake wetland.</title>
        <authorList>
            <person name="Wei S."/>
            <person name="Wang T."/>
            <person name="Liu H."/>
            <person name="Zhang C."/>
            <person name="Guo J."/>
            <person name="Wang Q."/>
            <person name="Liang K."/>
            <person name="Zhang Z."/>
        </authorList>
    </citation>
    <scope>NUCLEOTIDE SEQUENCE [LARGE SCALE GENOMIC DNA]</scope>
    <source>
        <strain evidence="2 3">WHSC-8</strain>
    </source>
</reference>